<comment type="caution">
    <text evidence="2">The sequence shown here is derived from an EMBL/GenBank/DDBJ whole genome shotgun (WGS) entry which is preliminary data.</text>
</comment>
<reference evidence="2" key="2">
    <citation type="submission" date="2020-09" db="EMBL/GenBank/DDBJ databases">
        <authorList>
            <person name="Sun Q."/>
            <person name="Kim S."/>
        </authorList>
    </citation>
    <scope>NUCLEOTIDE SEQUENCE</scope>
    <source>
        <strain evidence="2">KCTC 23732</strain>
    </source>
</reference>
<feature type="transmembrane region" description="Helical" evidence="1">
    <location>
        <begin position="196"/>
        <end position="217"/>
    </location>
</feature>
<name>A0A918JLY1_9BURK</name>
<protein>
    <submittedName>
        <fullName evidence="2">Uncharacterized protein</fullName>
    </submittedName>
</protein>
<keyword evidence="1" id="KW-1133">Transmembrane helix</keyword>
<dbReference type="Proteomes" id="UP000608345">
    <property type="component" value="Unassembled WGS sequence"/>
</dbReference>
<feature type="transmembrane region" description="Helical" evidence="1">
    <location>
        <begin position="377"/>
        <end position="394"/>
    </location>
</feature>
<keyword evidence="1" id="KW-0812">Transmembrane</keyword>
<feature type="transmembrane region" description="Helical" evidence="1">
    <location>
        <begin position="253"/>
        <end position="277"/>
    </location>
</feature>
<dbReference type="RefSeq" id="WP_189385259.1">
    <property type="nucleotide sequence ID" value="NZ_BAABFY010000017.1"/>
</dbReference>
<feature type="transmembrane region" description="Helical" evidence="1">
    <location>
        <begin position="151"/>
        <end position="176"/>
    </location>
</feature>
<evidence type="ECO:0000313" key="2">
    <source>
        <dbReference type="EMBL" id="GGW89042.1"/>
    </source>
</evidence>
<gene>
    <name evidence="2" type="ORF">GCM10011450_19090</name>
</gene>
<sequence length="437" mass="47780">MQRALTFDSMPGLMAPVRFFLAAPLFAILAALVLLFSSPEAWSSRWSPVMLSVTHLFTLGILTMSMAGSLIQLLPVAFRIQIPSPNPLGLIVFLLLATGTLSLAAAFLAPSNLLFITAAILLGAGLGIFIFALNLGFWLSRKQQAEKARASILAVRYSVASLTITVILGLTLVYAFTHPLGLSLVALTNLHALWGLAGWVAILLMGISFQVIPLFQVTEIYPASMTQRLLPVLFVVLLLWTVFSEWFGLHAGMFQTVLVFVLALLAIIFTIQTGILLKGRKRPEPDVTTLFWRLSLASLLGSSLLLPLLQRFSLPQLELSLGILFILGCAYSAINGMLYKIVPFLVLLHSQEIVPFRSGAVPKIKDILPEARAMRQFWVQLLTVPAMLAAAWQVPGFATLAALLLLVSAGMLFFNLLGAVGIYRRLAKQYKNPLKNQ</sequence>
<feature type="transmembrane region" description="Helical" evidence="1">
    <location>
        <begin position="289"/>
        <end position="309"/>
    </location>
</feature>
<keyword evidence="1" id="KW-0472">Membrane</keyword>
<evidence type="ECO:0000256" key="1">
    <source>
        <dbReference type="SAM" id="Phobius"/>
    </source>
</evidence>
<feature type="transmembrane region" description="Helical" evidence="1">
    <location>
        <begin position="321"/>
        <end position="348"/>
    </location>
</feature>
<evidence type="ECO:0000313" key="3">
    <source>
        <dbReference type="Proteomes" id="UP000608345"/>
    </source>
</evidence>
<proteinExistence type="predicted"/>
<keyword evidence="3" id="KW-1185">Reference proteome</keyword>
<dbReference type="AlphaFoldDB" id="A0A918JLY1"/>
<feature type="transmembrane region" description="Helical" evidence="1">
    <location>
        <begin position="400"/>
        <end position="423"/>
    </location>
</feature>
<accession>A0A918JLY1</accession>
<feature type="transmembrane region" description="Helical" evidence="1">
    <location>
        <begin position="88"/>
        <end position="109"/>
    </location>
</feature>
<feature type="transmembrane region" description="Helical" evidence="1">
    <location>
        <begin position="229"/>
        <end position="247"/>
    </location>
</feature>
<reference evidence="2" key="1">
    <citation type="journal article" date="2014" name="Int. J. Syst. Evol. Microbiol.">
        <title>Complete genome sequence of Corynebacterium casei LMG S-19264T (=DSM 44701T), isolated from a smear-ripened cheese.</title>
        <authorList>
            <consortium name="US DOE Joint Genome Institute (JGI-PGF)"/>
            <person name="Walter F."/>
            <person name="Albersmeier A."/>
            <person name="Kalinowski J."/>
            <person name="Ruckert C."/>
        </authorList>
    </citation>
    <scope>NUCLEOTIDE SEQUENCE</scope>
    <source>
        <strain evidence="2">KCTC 23732</strain>
    </source>
</reference>
<organism evidence="2 3">
    <name type="scientific">Advenella faeciporci</name>
    <dbReference type="NCBI Taxonomy" id="797535"/>
    <lineage>
        <taxon>Bacteria</taxon>
        <taxon>Pseudomonadati</taxon>
        <taxon>Pseudomonadota</taxon>
        <taxon>Betaproteobacteria</taxon>
        <taxon>Burkholderiales</taxon>
        <taxon>Alcaligenaceae</taxon>
    </lineage>
</organism>
<dbReference type="EMBL" id="BMYS01000013">
    <property type="protein sequence ID" value="GGW89042.1"/>
    <property type="molecule type" value="Genomic_DNA"/>
</dbReference>
<feature type="transmembrane region" description="Helical" evidence="1">
    <location>
        <begin position="115"/>
        <end position="139"/>
    </location>
</feature>
<feature type="transmembrane region" description="Helical" evidence="1">
    <location>
        <begin position="53"/>
        <end position="76"/>
    </location>
</feature>